<dbReference type="EMBL" id="BMGR01000005">
    <property type="protein sequence ID" value="GGG01192.1"/>
    <property type="molecule type" value="Genomic_DNA"/>
</dbReference>
<gene>
    <name evidence="8" type="ORF">GCM10010916_17880</name>
</gene>
<feature type="transmembrane region" description="Helical" evidence="6">
    <location>
        <begin position="244"/>
        <end position="265"/>
    </location>
</feature>
<dbReference type="GO" id="GO:0005886">
    <property type="term" value="C:plasma membrane"/>
    <property type="evidence" value="ECO:0007669"/>
    <property type="project" value="UniProtKB-SubCell"/>
</dbReference>
<feature type="transmembrane region" description="Helical" evidence="6">
    <location>
        <begin position="212"/>
        <end position="232"/>
    </location>
</feature>
<dbReference type="Proteomes" id="UP000644756">
    <property type="component" value="Unassembled WGS sequence"/>
</dbReference>
<feature type="transmembrane region" description="Helical" evidence="6">
    <location>
        <begin position="295"/>
        <end position="321"/>
    </location>
</feature>
<dbReference type="Pfam" id="PF07690">
    <property type="entry name" value="MFS_1"/>
    <property type="match status" value="1"/>
</dbReference>
<keyword evidence="5 6" id="KW-0472">Membrane</keyword>
<evidence type="ECO:0000259" key="7">
    <source>
        <dbReference type="PROSITE" id="PS50850"/>
    </source>
</evidence>
<dbReference type="SUPFAM" id="SSF103473">
    <property type="entry name" value="MFS general substrate transporter"/>
    <property type="match status" value="1"/>
</dbReference>
<dbReference type="PRINTS" id="PR01035">
    <property type="entry name" value="TCRTETA"/>
</dbReference>
<evidence type="ECO:0000256" key="4">
    <source>
        <dbReference type="ARBA" id="ARBA00022989"/>
    </source>
</evidence>
<dbReference type="InterPro" id="IPR020846">
    <property type="entry name" value="MFS_dom"/>
</dbReference>
<feature type="transmembrane region" description="Helical" evidence="6">
    <location>
        <begin position="272"/>
        <end position="289"/>
    </location>
</feature>
<evidence type="ECO:0000313" key="9">
    <source>
        <dbReference type="Proteomes" id="UP000644756"/>
    </source>
</evidence>
<sequence length="381" mass="41096">MKKLLYYYFAMHTLYCIALLGTRPIVSLFVYETGGSEALIGILVSLYALLPMLLAIRIGKWLDRFGARSVTLWGGAGMLLAIALPSLLANIPTLFFSQLMMGFSQICVLISLQKTVGNLPGDRDRLFATFSLSGSTGELIGPLMSGFLYERFGFSVSFAASAACIAIALLMGLLISRSAWRSGEPLERQEQPGAIASNNTWGLLRTANLRNALIISGLVLYSKDLFVAYFPIYATNLGMSSGRIGIILSLMAAMSILVRVTQFYLVRRFGRGRLLFVTLLLSAAAYLLIPLSEWPILLTVLAMALGVGLGLGQPLSLVFALNSSPSGRQGEVLGMRLTFNRASQFGAPILFGVIGSAAGVSPIFWLSGGVLLFGAFFTRIK</sequence>
<dbReference type="InterPro" id="IPR036259">
    <property type="entry name" value="MFS_trans_sf"/>
</dbReference>
<keyword evidence="2" id="KW-0813">Transport</keyword>
<dbReference type="AlphaFoldDB" id="A0A917FTV6"/>
<name>A0A917FTV6_9BACL</name>
<keyword evidence="9" id="KW-1185">Reference proteome</keyword>
<evidence type="ECO:0000256" key="5">
    <source>
        <dbReference type="ARBA" id="ARBA00023136"/>
    </source>
</evidence>
<dbReference type="PROSITE" id="PS50850">
    <property type="entry name" value="MFS"/>
    <property type="match status" value="1"/>
</dbReference>
<keyword evidence="3 6" id="KW-0812">Transmembrane</keyword>
<dbReference type="PANTHER" id="PTHR23526:SF4">
    <property type="entry name" value="INTEGRAL MEMBRANE TRANSPORT PROTEIN"/>
    <property type="match status" value="1"/>
</dbReference>
<dbReference type="InterPro" id="IPR001958">
    <property type="entry name" value="Tet-R_TetA/multi-R_MdtG-like"/>
</dbReference>
<proteinExistence type="predicted"/>
<dbReference type="Gene3D" id="1.20.1250.20">
    <property type="entry name" value="MFS general substrate transporter like domains"/>
    <property type="match status" value="1"/>
</dbReference>
<feature type="transmembrane region" description="Helical" evidence="6">
    <location>
        <begin position="38"/>
        <end position="58"/>
    </location>
</feature>
<reference evidence="8" key="1">
    <citation type="journal article" date="2014" name="Int. J. Syst. Evol. Microbiol.">
        <title>Complete genome sequence of Corynebacterium casei LMG S-19264T (=DSM 44701T), isolated from a smear-ripened cheese.</title>
        <authorList>
            <consortium name="US DOE Joint Genome Institute (JGI-PGF)"/>
            <person name="Walter F."/>
            <person name="Albersmeier A."/>
            <person name="Kalinowski J."/>
            <person name="Ruckert C."/>
        </authorList>
    </citation>
    <scope>NUCLEOTIDE SEQUENCE</scope>
    <source>
        <strain evidence="8">CGMCC 1.12987</strain>
    </source>
</reference>
<dbReference type="InterPro" id="IPR011701">
    <property type="entry name" value="MFS"/>
</dbReference>
<evidence type="ECO:0000256" key="3">
    <source>
        <dbReference type="ARBA" id="ARBA00022692"/>
    </source>
</evidence>
<accession>A0A917FTV6</accession>
<feature type="transmembrane region" description="Helical" evidence="6">
    <location>
        <begin position="154"/>
        <end position="175"/>
    </location>
</feature>
<comment type="subcellular location">
    <subcellularLocation>
        <location evidence="1">Cell membrane</location>
        <topology evidence="1">Multi-pass membrane protein</topology>
    </subcellularLocation>
</comment>
<feature type="transmembrane region" description="Helical" evidence="6">
    <location>
        <begin position="342"/>
        <end position="358"/>
    </location>
</feature>
<protein>
    <submittedName>
        <fullName evidence="8">MFS transporter</fullName>
    </submittedName>
</protein>
<feature type="transmembrane region" description="Helical" evidence="6">
    <location>
        <begin position="70"/>
        <end position="88"/>
    </location>
</feature>
<comment type="caution">
    <text evidence="8">The sequence shown here is derived from an EMBL/GenBank/DDBJ whole genome shotgun (WGS) entry which is preliminary data.</text>
</comment>
<feature type="domain" description="Major facilitator superfamily (MFS) profile" evidence="7">
    <location>
        <begin position="1"/>
        <end position="381"/>
    </location>
</feature>
<dbReference type="RefSeq" id="WP_229725075.1">
    <property type="nucleotide sequence ID" value="NZ_BMGR01000005.1"/>
</dbReference>
<evidence type="ECO:0000256" key="6">
    <source>
        <dbReference type="SAM" id="Phobius"/>
    </source>
</evidence>
<reference evidence="8" key="2">
    <citation type="submission" date="2020-09" db="EMBL/GenBank/DDBJ databases">
        <authorList>
            <person name="Sun Q."/>
            <person name="Zhou Y."/>
        </authorList>
    </citation>
    <scope>NUCLEOTIDE SEQUENCE</scope>
    <source>
        <strain evidence="8">CGMCC 1.12987</strain>
    </source>
</reference>
<evidence type="ECO:0000256" key="1">
    <source>
        <dbReference type="ARBA" id="ARBA00004651"/>
    </source>
</evidence>
<dbReference type="GO" id="GO:0022857">
    <property type="term" value="F:transmembrane transporter activity"/>
    <property type="evidence" value="ECO:0007669"/>
    <property type="project" value="InterPro"/>
</dbReference>
<evidence type="ECO:0000313" key="8">
    <source>
        <dbReference type="EMBL" id="GGG01192.1"/>
    </source>
</evidence>
<dbReference type="InterPro" id="IPR052528">
    <property type="entry name" value="Sugar_transport-like"/>
</dbReference>
<dbReference type="PANTHER" id="PTHR23526">
    <property type="entry name" value="INTEGRAL MEMBRANE TRANSPORT PROTEIN-RELATED"/>
    <property type="match status" value="1"/>
</dbReference>
<organism evidence="8 9">
    <name type="scientific">Paenibacillus abyssi</name>
    <dbReference type="NCBI Taxonomy" id="1340531"/>
    <lineage>
        <taxon>Bacteria</taxon>
        <taxon>Bacillati</taxon>
        <taxon>Bacillota</taxon>
        <taxon>Bacilli</taxon>
        <taxon>Bacillales</taxon>
        <taxon>Paenibacillaceae</taxon>
        <taxon>Paenibacillus</taxon>
    </lineage>
</organism>
<feature type="transmembrane region" description="Helical" evidence="6">
    <location>
        <begin position="5"/>
        <end position="26"/>
    </location>
</feature>
<keyword evidence="4 6" id="KW-1133">Transmembrane helix</keyword>
<evidence type="ECO:0000256" key="2">
    <source>
        <dbReference type="ARBA" id="ARBA00022448"/>
    </source>
</evidence>